<evidence type="ECO:0000313" key="4">
    <source>
        <dbReference type="Proteomes" id="UP000285146"/>
    </source>
</evidence>
<keyword evidence="2" id="KW-0472">Membrane</keyword>
<keyword evidence="2" id="KW-0812">Transmembrane</keyword>
<feature type="transmembrane region" description="Helical" evidence="2">
    <location>
        <begin position="25"/>
        <end position="47"/>
    </location>
</feature>
<feature type="compositionally biased region" description="Polar residues" evidence="1">
    <location>
        <begin position="166"/>
        <end position="175"/>
    </location>
</feature>
<proteinExistence type="predicted"/>
<evidence type="ECO:0000256" key="2">
    <source>
        <dbReference type="SAM" id="Phobius"/>
    </source>
</evidence>
<dbReference type="OrthoDB" id="4148662at2759"/>
<sequence>MPIATSTSTSSSTSSASTLSKGAKAGIGVGAAVGGTLLLVLAAFLIISYRRKHSRGPAYQPTAPPGPEAYQSPPPQYANPYYNPAVSPMAAADTSAGNPGYAAYKSELPAVPVELANNTAFKSELPANEVDVTRNGTPSLISVASSPAPTGHASMVSDISRPPSASPSVQYSPSDASGLGSYGRGHNGGNMPPIAELHG</sequence>
<accession>A0A423WJY8</accession>
<dbReference type="EMBL" id="LKEB01000049">
    <property type="protein sequence ID" value="ROW03620.1"/>
    <property type="molecule type" value="Genomic_DNA"/>
</dbReference>
<feature type="region of interest" description="Disordered" evidence="1">
    <location>
        <begin position="55"/>
        <end position="77"/>
    </location>
</feature>
<feature type="compositionally biased region" description="Pro residues" evidence="1">
    <location>
        <begin position="62"/>
        <end position="77"/>
    </location>
</feature>
<dbReference type="Proteomes" id="UP000285146">
    <property type="component" value="Unassembled WGS sequence"/>
</dbReference>
<feature type="region of interest" description="Disordered" evidence="1">
    <location>
        <begin position="142"/>
        <end position="199"/>
    </location>
</feature>
<organism evidence="3 4">
    <name type="scientific">Cytospora leucostoma</name>
    <dbReference type="NCBI Taxonomy" id="1230097"/>
    <lineage>
        <taxon>Eukaryota</taxon>
        <taxon>Fungi</taxon>
        <taxon>Dikarya</taxon>
        <taxon>Ascomycota</taxon>
        <taxon>Pezizomycotina</taxon>
        <taxon>Sordariomycetes</taxon>
        <taxon>Sordariomycetidae</taxon>
        <taxon>Diaporthales</taxon>
        <taxon>Cytosporaceae</taxon>
        <taxon>Cytospora</taxon>
    </lineage>
</organism>
<evidence type="ECO:0008006" key="5">
    <source>
        <dbReference type="Google" id="ProtNLM"/>
    </source>
</evidence>
<dbReference type="AlphaFoldDB" id="A0A423WJY8"/>
<evidence type="ECO:0000256" key="1">
    <source>
        <dbReference type="SAM" id="MobiDB-lite"/>
    </source>
</evidence>
<keyword evidence="2" id="KW-1133">Transmembrane helix</keyword>
<keyword evidence="4" id="KW-1185">Reference proteome</keyword>
<dbReference type="InParanoid" id="A0A423WJY8"/>
<name>A0A423WJY8_9PEZI</name>
<comment type="caution">
    <text evidence="3">The sequence shown here is derived from an EMBL/GenBank/DDBJ whole genome shotgun (WGS) entry which is preliminary data.</text>
</comment>
<protein>
    <recommendedName>
        <fullName evidence="5">Mid2 domain-containing protein</fullName>
    </recommendedName>
</protein>
<reference evidence="3 4" key="1">
    <citation type="submission" date="2015-09" db="EMBL/GenBank/DDBJ databases">
        <title>Host preference determinants of Valsa canker pathogens revealed by comparative genomics.</title>
        <authorList>
            <person name="Yin Z."/>
            <person name="Huang L."/>
        </authorList>
    </citation>
    <scope>NUCLEOTIDE SEQUENCE [LARGE SCALE GENOMIC DNA]</scope>
    <source>
        <strain evidence="3 4">SXYLt</strain>
    </source>
</reference>
<dbReference type="STRING" id="1230097.A0A423WJY8"/>
<evidence type="ECO:0000313" key="3">
    <source>
        <dbReference type="EMBL" id="ROW03620.1"/>
    </source>
</evidence>
<gene>
    <name evidence="3" type="ORF">VPNG_07178</name>
</gene>